<dbReference type="CDD" id="cd10917">
    <property type="entry name" value="CE4_NodB_like_6s_7s"/>
    <property type="match status" value="1"/>
</dbReference>
<dbReference type="RefSeq" id="WP_307326919.1">
    <property type="nucleotide sequence ID" value="NZ_JAUSUG010000012.1"/>
</dbReference>
<organism evidence="4 5">
    <name type="scientific">Evansella vedderi</name>
    <dbReference type="NCBI Taxonomy" id="38282"/>
    <lineage>
        <taxon>Bacteria</taxon>
        <taxon>Bacillati</taxon>
        <taxon>Bacillota</taxon>
        <taxon>Bacilli</taxon>
        <taxon>Bacillales</taxon>
        <taxon>Bacillaceae</taxon>
        <taxon>Evansella</taxon>
    </lineage>
</organism>
<dbReference type="PANTHER" id="PTHR10587:SF125">
    <property type="entry name" value="POLYSACCHARIDE DEACETYLASE YHEN-RELATED"/>
    <property type="match status" value="1"/>
</dbReference>
<feature type="chain" id="PRO_5045606087" evidence="2">
    <location>
        <begin position="23"/>
        <end position="285"/>
    </location>
</feature>
<evidence type="ECO:0000259" key="3">
    <source>
        <dbReference type="PROSITE" id="PS51677"/>
    </source>
</evidence>
<feature type="region of interest" description="Disordered" evidence="1">
    <location>
        <begin position="43"/>
        <end position="62"/>
    </location>
</feature>
<feature type="signal peptide" evidence="2">
    <location>
        <begin position="1"/>
        <end position="22"/>
    </location>
</feature>
<dbReference type="Proteomes" id="UP001230005">
    <property type="component" value="Unassembled WGS sequence"/>
</dbReference>
<accession>A0ABT9ZYG8</accession>
<evidence type="ECO:0000256" key="1">
    <source>
        <dbReference type="SAM" id="MobiDB-lite"/>
    </source>
</evidence>
<dbReference type="SUPFAM" id="SSF88713">
    <property type="entry name" value="Glycoside hydrolase/deacetylase"/>
    <property type="match status" value="1"/>
</dbReference>
<name>A0ABT9ZYG8_9BACI</name>
<dbReference type="PANTHER" id="PTHR10587">
    <property type="entry name" value="GLYCOSYL TRANSFERASE-RELATED"/>
    <property type="match status" value="1"/>
</dbReference>
<gene>
    <name evidence="4" type="ORF">J2S74_003159</name>
</gene>
<dbReference type="InterPro" id="IPR011330">
    <property type="entry name" value="Glyco_hydro/deAcase_b/a-brl"/>
</dbReference>
<evidence type="ECO:0000256" key="2">
    <source>
        <dbReference type="SAM" id="SignalP"/>
    </source>
</evidence>
<protein>
    <submittedName>
        <fullName evidence="4">Peptidoglycan/xylan/chitin deacetylase (PgdA/CDA1 family)</fullName>
    </submittedName>
</protein>
<keyword evidence="5" id="KW-1185">Reference proteome</keyword>
<evidence type="ECO:0000313" key="4">
    <source>
        <dbReference type="EMBL" id="MDQ0255777.1"/>
    </source>
</evidence>
<feature type="domain" description="NodB homology" evidence="3">
    <location>
        <begin position="90"/>
        <end position="273"/>
    </location>
</feature>
<comment type="caution">
    <text evidence="4">The sequence shown here is derived from an EMBL/GenBank/DDBJ whole genome shotgun (WGS) entry which is preliminary data.</text>
</comment>
<dbReference type="InterPro" id="IPR050248">
    <property type="entry name" value="Polysacc_deacetylase_ArnD"/>
</dbReference>
<dbReference type="EMBL" id="JAUSUG010000012">
    <property type="protein sequence ID" value="MDQ0255777.1"/>
    <property type="molecule type" value="Genomic_DNA"/>
</dbReference>
<sequence length="285" mass="32553">MKKVLFKLMAVFLLMCFFSAQLGTTEAHAKMIEPQWWWGKEKNEERQNEELPDPEGGPEQTERIRNPVSNIVLQQRFPNIVVLRGQADDNRVALTFDDGPDPRFTPQVLDVLAEYNVPATFFIMGARAEKHPNIVSRAVEEGHVVGNHTYWHPNLMEQDLATLEREITQTEDTLAEIVGYRTSLFRAPYGFLDDERVERIGELGYTVVGWSVDSLDWREYPPEETAYNVLSNTQPGSIILMHDGAEWDGDRTGTIESLHQIIPTLQAQGIEFVTVPELLNIPYQK</sequence>
<dbReference type="PROSITE" id="PS51677">
    <property type="entry name" value="NODB"/>
    <property type="match status" value="1"/>
</dbReference>
<dbReference type="InterPro" id="IPR002509">
    <property type="entry name" value="NODB_dom"/>
</dbReference>
<reference evidence="4 5" key="1">
    <citation type="submission" date="2023-07" db="EMBL/GenBank/DDBJ databases">
        <title>Genomic Encyclopedia of Type Strains, Phase IV (KMG-IV): sequencing the most valuable type-strain genomes for metagenomic binning, comparative biology and taxonomic classification.</title>
        <authorList>
            <person name="Goeker M."/>
        </authorList>
    </citation>
    <scope>NUCLEOTIDE SEQUENCE [LARGE SCALE GENOMIC DNA]</scope>
    <source>
        <strain evidence="4 5">DSM 9768</strain>
    </source>
</reference>
<dbReference type="Gene3D" id="3.20.20.370">
    <property type="entry name" value="Glycoside hydrolase/deacetylase"/>
    <property type="match status" value="1"/>
</dbReference>
<keyword evidence="2" id="KW-0732">Signal</keyword>
<proteinExistence type="predicted"/>
<dbReference type="Pfam" id="PF01522">
    <property type="entry name" value="Polysacc_deac_1"/>
    <property type="match status" value="1"/>
</dbReference>
<evidence type="ECO:0000313" key="5">
    <source>
        <dbReference type="Proteomes" id="UP001230005"/>
    </source>
</evidence>